<accession>A0A1W2DFT4</accession>
<proteinExistence type="predicted"/>
<name>A0A1W2DFT4_9SPHI</name>
<dbReference type="RefSeq" id="WP_084240538.1">
    <property type="nucleotide sequence ID" value="NZ_FWXT01000003.1"/>
</dbReference>
<dbReference type="Gene3D" id="3.20.20.370">
    <property type="entry name" value="Glycoside hydrolase/deacetylase"/>
    <property type="match status" value="1"/>
</dbReference>
<organism evidence="1 2">
    <name type="scientific">Pedobacter africanus</name>
    <dbReference type="NCBI Taxonomy" id="151894"/>
    <lineage>
        <taxon>Bacteria</taxon>
        <taxon>Pseudomonadati</taxon>
        <taxon>Bacteroidota</taxon>
        <taxon>Sphingobacteriia</taxon>
        <taxon>Sphingobacteriales</taxon>
        <taxon>Sphingobacteriaceae</taxon>
        <taxon>Pedobacter</taxon>
    </lineage>
</organism>
<keyword evidence="2" id="KW-1185">Reference proteome</keyword>
<dbReference type="AlphaFoldDB" id="A0A1W2DFT4"/>
<dbReference type="EMBL" id="FWXT01000003">
    <property type="protein sequence ID" value="SMC96305.1"/>
    <property type="molecule type" value="Genomic_DNA"/>
</dbReference>
<protein>
    <submittedName>
        <fullName evidence="1">Uncharacterized protein</fullName>
    </submittedName>
</protein>
<dbReference type="OrthoDB" id="9778320at2"/>
<evidence type="ECO:0000313" key="2">
    <source>
        <dbReference type="Proteomes" id="UP000192756"/>
    </source>
</evidence>
<dbReference type="SUPFAM" id="SSF88713">
    <property type="entry name" value="Glycoside hydrolase/deacetylase"/>
    <property type="match status" value="1"/>
</dbReference>
<dbReference type="GO" id="GO:0005975">
    <property type="term" value="P:carbohydrate metabolic process"/>
    <property type="evidence" value="ECO:0007669"/>
    <property type="project" value="InterPro"/>
</dbReference>
<evidence type="ECO:0000313" key="1">
    <source>
        <dbReference type="EMBL" id="SMC96305.1"/>
    </source>
</evidence>
<gene>
    <name evidence="1" type="ORF">SAMN04488524_3756</name>
</gene>
<dbReference type="InterPro" id="IPR011330">
    <property type="entry name" value="Glyco_hydro/deAcase_b/a-brl"/>
</dbReference>
<sequence>MIKQARNYVISGLPEPKHTIKTIVRFAAPATLAVANIAPWKYNKKNTMAFEWDDASIGALTGLNILNAAFYTDGCGNNINYSATLAINGANETTGIPYTYDGTDGRVSAAQMISMINAGWEISDHGYYHDQVGFGATVNPLQSTILMQSFIKNLLNYWTRSKVVPNADAGHAQAAHDIGYLYSTSQGTFDTFTPVWMFVPPGNYNDVPPLFGALRRYFTDQLAVELNDIKAIIDTLLSGNNTFFRLASHTIDQTAFQNLVDYIETNAEDELWVASHREVLEYREMKALPTYQEFNGDTLTIVTDITSLTNKNRYKDLSFNIASDQPILSVTTDGDNATFNATTGLVNIFKQKKQWLDTDVDLSLYFDHIYDSSKARNGNSLQVADGDIVASIPDLGKTGGKDMYYTGPVNPVLTQAPPRYRSQVGGYIQFHNQFGTAYVSEQYAVNKPFPRELFFVANQAKFNTYEALWNSFNSHYVGDFGDNAIRLRGATDESPVGFPNTIPIGFPIRQNYLFHIKYILDVLGIRCEVRINKSLVTGDPAYTYSDGRLNKPSFAWGADTNSGNFGACFQAWSFTELTADQRTIIENELYARYNIGVRLALPMAEGLAGIKNGTQYTASYNYVNPLGYAEDTTARSVKWVIYNAGIQSGTYFTAVDGLLTWNSNTYPLPSGYEVGSVEVICVDVIGNRFHVPEKVFTVGS</sequence>
<dbReference type="Proteomes" id="UP000192756">
    <property type="component" value="Unassembled WGS sequence"/>
</dbReference>
<reference evidence="2" key="1">
    <citation type="submission" date="2017-04" db="EMBL/GenBank/DDBJ databases">
        <authorList>
            <person name="Varghese N."/>
            <person name="Submissions S."/>
        </authorList>
    </citation>
    <scope>NUCLEOTIDE SEQUENCE [LARGE SCALE GENOMIC DNA]</scope>
    <source>
        <strain evidence="2">DSM 12126</strain>
    </source>
</reference>